<name>A0A4R1G9K0_9GAMM</name>
<dbReference type="Pfam" id="PF03658">
    <property type="entry name" value="Ub-RnfH"/>
    <property type="match status" value="1"/>
</dbReference>
<proteinExistence type="inferred from homology"/>
<accession>A0A4R1G9K0</accession>
<dbReference type="SUPFAM" id="SSF54285">
    <property type="entry name" value="MoaD/ThiS"/>
    <property type="match status" value="1"/>
</dbReference>
<comment type="similarity">
    <text evidence="1 2">Belongs to the UPF0125 (RnfH) family.</text>
</comment>
<feature type="compositionally biased region" description="Basic and acidic residues" evidence="3">
    <location>
        <begin position="94"/>
        <end position="106"/>
    </location>
</feature>
<sequence>MITVEVAYALPHEQKIVAVQVEEGATAYDAVIKSRIAEQFTQIDPDSDPMGVFGKAIRDPRSQVLNAGDRVEIYRPLIADPKEARAKRAAKLKAQKDKEEPQAGGE</sequence>
<dbReference type="OrthoDB" id="9796575at2"/>
<dbReference type="PANTHER" id="PTHR37483">
    <property type="entry name" value="UPF0125 PROTEIN RATB"/>
    <property type="match status" value="1"/>
</dbReference>
<reference evidence="4 5" key="1">
    <citation type="submission" date="2019-03" db="EMBL/GenBank/DDBJ databases">
        <title>Genomic Encyclopedia of Archaeal and Bacterial Type Strains, Phase II (KMG-II): from individual species to whole genera.</title>
        <authorList>
            <person name="Goeker M."/>
        </authorList>
    </citation>
    <scope>NUCLEOTIDE SEQUENCE [LARGE SCALE GENOMIC DNA]</scope>
    <source>
        <strain evidence="4 5">DSM 27697</strain>
    </source>
</reference>
<evidence type="ECO:0000256" key="3">
    <source>
        <dbReference type="SAM" id="MobiDB-lite"/>
    </source>
</evidence>
<evidence type="ECO:0000256" key="1">
    <source>
        <dbReference type="ARBA" id="ARBA00010645"/>
    </source>
</evidence>
<gene>
    <name evidence="4" type="ORF">CLV83_3347</name>
</gene>
<dbReference type="AlphaFoldDB" id="A0A4R1G9K0"/>
<comment type="caution">
    <text evidence="4">The sequence shown here is derived from an EMBL/GenBank/DDBJ whole genome shotgun (WGS) entry which is preliminary data.</text>
</comment>
<dbReference type="HAMAP" id="MF_00460">
    <property type="entry name" value="UPF0125_RnfH"/>
    <property type="match status" value="1"/>
</dbReference>
<feature type="region of interest" description="Disordered" evidence="3">
    <location>
        <begin position="85"/>
        <end position="106"/>
    </location>
</feature>
<keyword evidence="5" id="KW-1185">Reference proteome</keyword>
<dbReference type="EMBL" id="SMFU01000010">
    <property type="protein sequence ID" value="TCK04897.1"/>
    <property type="molecule type" value="Genomic_DNA"/>
</dbReference>
<dbReference type="Gene3D" id="3.10.20.280">
    <property type="entry name" value="RnfH-like"/>
    <property type="match status" value="1"/>
</dbReference>
<dbReference type="InterPro" id="IPR016155">
    <property type="entry name" value="Mopterin_synth/thiamin_S_b"/>
</dbReference>
<evidence type="ECO:0000313" key="4">
    <source>
        <dbReference type="EMBL" id="TCK04897.1"/>
    </source>
</evidence>
<dbReference type="InterPro" id="IPR037021">
    <property type="entry name" value="RnfH_sf"/>
</dbReference>
<dbReference type="Proteomes" id="UP000294546">
    <property type="component" value="Unassembled WGS sequence"/>
</dbReference>
<dbReference type="InterPro" id="IPR005346">
    <property type="entry name" value="RnfH"/>
</dbReference>
<evidence type="ECO:0000256" key="2">
    <source>
        <dbReference type="HAMAP-Rule" id="MF_00460"/>
    </source>
</evidence>
<organism evidence="4 5">
    <name type="scientific">Marinobacterium mangrovicola</name>
    <dbReference type="NCBI Taxonomy" id="1476959"/>
    <lineage>
        <taxon>Bacteria</taxon>
        <taxon>Pseudomonadati</taxon>
        <taxon>Pseudomonadota</taxon>
        <taxon>Gammaproteobacteria</taxon>
        <taxon>Oceanospirillales</taxon>
        <taxon>Oceanospirillaceae</taxon>
        <taxon>Marinobacterium</taxon>
    </lineage>
</organism>
<evidence type="ECO:0000313" key="5">
    <source>
        <dbReference type="Proteomes" id="UP000294546"/>
    </source>
</evidence>
<dbReference type="PANTHER" id="PTHR37483:SF1">
    <property type="entry name" value="UPF0125 PROTEIN RATB"/>
    <property type="match status" value="1"/>
</dbReference>
<dbReference type="NCBIfam" id="NF002490">
    <property type="entry name" value="PRK01777.1"/>
    <property type="match status" value="1"/>
</dbReference>
<dbReference type="RefSeq" id="WP_132294949.1">
    <property type="nucleotide sequence ID" value="NZ_SMFU01000010.1"/>
</dbReference>
<protein>
    <recommendedName>
        <fullName evidence="2">UPF0125 protein CLV83_3347</fullName>
    </recommendedName>
</protein>